<gene>
    <name evidence="2" type="ORF">SAMN04488089_11663</name>
</gene>
<feature type="signal peptide" evidence="1">
    <location>
        <begin position="1"/>
        <end position="23"/>
    </location>
</feature>
<keyword evidence="1" id="KW-0732">Signal</keyword>
<protein>
    <recommendedName>
        <fullName evidence="4">BIG2 domain-containing protein</fullName>
    </recommendedName>
</protein>
<organism evidence="2 3">
    <name type="scientific">Myroides profundi</name>
    <dbReference type="NCBI Taxonomy" id="480520"/>
    <lineage>
        <taxon>Bacteria</taxon>
        <taxon>Pseudomonadati</taxon>
        <taxon>Bacteroidota</taxon>
        <taxon>Flavobacteriia</taxon>
        <taxon>Flavobacteriales</taxon>
        <taxon>Flavobacteriaceae</taxon>
        <taxon>Myroides</taxon>
    </lineage>
</organism>
<dbReference type="Gene3D" id="3.80.10.10">
    <property type="entry name" value="Ribonuclease Inhibitor"/>
    <property type="match status" value="1"/>
</dbReference>
<dbReference type="EMBL" id="FOFY01000016">
    <property type="protein sequence ID" value="SER45917.1"/>
    <property type="molecule type" value="Genomic_DNA"/>
</dbReference>
<evidence type="ECO:0000256" key="1">
    <source>
        <dbReference type="SAM" id="SignalP"/>
    </source>
</evidence>
<dbReference type="KEGG" id="mpw:MPR_1871"/>
<dbReference type="AlphaFoldDB" id="A0AAJ5BF60"/>
<accession>A0AAJ5BF60</accession>
<evidence type="ECO:0000313" key="2">
    <source>
        <dbReference type="EMBL" id="SER45917.1"/>
    </source>
</evidence>
<reference evidence="2 3" key="1">
    <citation type="submission" date="2016-10" db="EMBL/GenBank/DDBJ databases">
        <authorList>
            <person name="Varghese N."/>
            <person name="Submissions S."/>
        </authorList>
    </citation>
    <scope>NUCLEOTIDE SEQUENCE [LARGE SCALE GENOMIC DNA]</scope>
    <source>
        <strain evidence="3">DSM 19823 / KCTC 23066 / CCTCC M 208030 / D25</strain>
    </source>
</reference>
<evidence type="ECO:0000313" key="3">
    <source>
        <dbReference type="Proteomes" id="UP000183496"/>
    </source>
</evidence>
<dbReference type="PROSITE" id="PS51257">
    <property type="entry name" value="PROKAR_LIPOPROTEIN"/>
    <property type="match status" value="1"/>
</dbReference>
<dbReference type="RefSeq" id="WP_041891884.1">
    <property type="nucleotide sequence ID" value="NZ_CP010817.1"/>
</dbReference>
<name>A0AAJ5BF60_MYRPR</name>
<keyword evidence="3" id="KW-1185">Reference proteome</keyword>
<dbReference type="Proteomes" id="UP000183496">
    <property type="component" value="Unassembled WGS sequence"/>
</dbReference>
<dbReference type="InterPro" id="IPR032675">
    <property type="entry name" value="LRR_dom_sf"/>
</dbReference>
<sequence>MKTMTHYSREVATILLTSTVVLASCSSDDNSVKELETLQIVDQNGNAFADGKIELTEGEVVPFRIIDSKGALVQAAKLQVVEGKDIVTVDSDNTITGVKEGNAVLAAIADSNYKISTNLSITVKAKTEIELSENFAKAITAVLGEKAPKAVSGNIFKKSDLEKIEILYMNHDETGYNGTKYALKNEDLSTLKYFTSLRVLEINYHTLAEDVVLEVPASLEDLSMGRYNNQSIKTISIKGAKELRMLDFFNNNDLKSIDLNGSLVGTLNVNRCYAIKENLFDIVSKTQPKELYANVLGMEGDLTMSASRLELLEIQDHKFKNVNLNAPKLVRINLNSEDVVVQDINLSGSKSLNRMSVDYLDIQGKLSLADNSLTGFQANNIKGLKELDLTKQTNLETILVIPASSLKGKLTLDLRFCSKLLTITDISGCNVKLIEHEGKKVLDYSRLDSLDDDYGKIVLSDVYNYGDIEELWVNKKYEGQLNKYYAIGSNKITVKYITPAK</sequence>
<evidence type="ECO:0008006" key="4">
    <source>
        <dbReference type="Google" id="ProtNLM"/>
    </source>
</evidence>
<comment type="caution">
    <text evidence="2">The sequence shown here is derived from an EMBL/GenBank/DDBJ whole genome shotgun (WGS) entry which is preliminary data.</text>
</comment>
<proteinExistence type="predicted"/>
<dbReference type="SUPFAM" id="SSF52058">
    <property type="entry name" value="L domain-like"/>
    <property type="match status" value="1"/>
</dbReference>
<feature type="chain" id="PRO_5042598631" description="BIG2 domain-containing protein" evidence="1">
    <location>
        <begin position="24"/>
        <end position="501"/>
    </location>
</feature>